<protein>
    <recommendedName>
        <fullName evidence="1">Peptidase C39 domain-containing protein</fullName>
    </recommendedName>
</protein>
<dbReference type="GO" id="GO:0016020">
    <property type="term" value="C:membrane"/>
    <property type="evidence" value="ECO:0007669"/>
    <property type="project" value="InterPro"/>
</dbReference>
<dbReference type="GO" id="GO:0006508">
    <property type="term" value="P:proteolysis"/>
    <property type="evidence" value="ECO:0007669"/>
    <property type="project" value="InterPro"/>
</dbReference>
<dbReference type="Gene3D" id="3.90.70.10">
    <property type="entry name" value="Cysteine proteinases"/>
    <property type="match status" value="1"/>
</dbReference>
<dbReference type="InterPro" id="IPR005074">
    <property type="entry name" value="Peptidase_C39"/>
</dbReference>
<dbReference type="PROSITE" id="PS51257">
    <property type="entry name" value="PROKAR_LIPOPROTEIN"/>
    <property type="match status" value="1"/>
</dbReference>
<dbReference type="AlphaFoldDB" id="A0A1L3GR85"/>
<evidence type="ECO:0000313" key="3">
    <source>
        <dbReference type="Proteomes" id="UP000182517"/>
    </source>
</evidence>
<evidence type="ECO:0000259" key="1">
    <source>
        <dbReference type="PROSITE" id="PS50990"/>
    </source>
</evidence>
<dbReference type="GO" id="GO:0005524">
    <property type="term" value="F:ATP binding"/>
    <property type="evidence" value="ECO:0007669"/>
    <property type="project" value="InterPro"/>
</dbReference>
<dbReference type="EMBL" id="CP015519">
    <property type="protein sequence ID" value="APG28459.1"/>
    <property type="molecule type" value="Genomic_DNA"/>
</dbReference>
<sequence length="187" mass="20597">MRGLSGCKGFLRWRLGGLLLICLTSACSPLKVSPIRTDSAAGRIIEGVSFYAQEGRYDCGPAALASLLGQRGESVSLEEIRAATYTPGLQGSLLPDLENYARSLDYGTRSGRGDLALLRKAVDADTPVLIPLEMGRWKLTRPHYVVVYGYEGSDFVVHAGKQGNMTIAAVDLERRWQRLNRLYLYLE</sequence>
<accession>A0A1L3GR85</accession>
<dbReference type="GO" id="GO:0008233">
    <property type="term" value="F:peptidase activity"/>
    <property type="evidence" value="ECO:0007669"/>
    <property type="project" value="InterPro"/>
</dbReference>
<dbReference type="Pfam" id="PF03412">
    <property type="entry name" value="Peptidase_C39"/>
    <property type="match status" value="1"/>
</dbReference>
<proteinExistence type="predicted"/>
<gene>
    <name evidence="2" type="ORF">A7E78_11730</name>
</gene>
<name>A0A1L3GR85_9BACT</name>
<dbReference type="KEGG" id="pef:A7E78_11730"/>
<dbReference type="OrthoDB" id="9814129at2"/>
<dbReference type="RefSeq" id="WP_072284485.1">
    <property type="nucleotide sequence ID" value="NZ_CP015519.1"/>
</dbReference>
<dbReference type="PROSITE" id="PS50990">
    <property type="entry name" value="PEPTIDASE_C39"/>
    <property type="match status" value="1"/>
</dbReference>
<reference evidence="2 3" key="1">
    <citation type="journal article" date="2017" name="Genome Announc.">
        <title>Complete Genome Sequences of Two Acetylene-Fermenting Pelobacter acetylenicus Strains.</title>
        <authorList>
            <person name="Sutton J.M."/>
            <person name="Baesman S.M."/>
            <person name="Fierst J.L."/>
            <person name="Poret-Peterson A.T."/>
            <person name="Oremland R.S."/>
            <person name="Dunlap D.S."/>
            <person name="Akob D.M."/>
        </authorList>
    </citation>
    <scope>NUCLEOTIDE SEQUENCE [LARGE SCALE GENOMIC DNA]</scope>
    <source>
        <strain evidence="2 3">SFB93</strain>
    </source>
</reference>
<keyword evidence="3" id="KW-1185">Reference proteome</keyword>
<dbReference type="STRING" id="1842532.A7E78_11730"/>
<organism evidence="2 3">
    <name type="scientific">Syntrophotalea acetylenivorans</name>
    <dbReference type="NCBI Taxonomy" id="1842532"/>
    <lineage>
        <taxon>Bacteria</taxon>
        <taxon>Pseudomonadati</taxon>
        <taxon>Thermodesulfobacteriota</taxon>
        <taxon>Desulfuromonadia</taxon>
        <taxon>Desulfuromonadales</taxon>
        <taxon>Syntrophotaleaceae</taxon>
        <taxon>Syntrophotalea</taxon>
    </lineage>
</organism>
<evidence type="ECO:0000313" key="2">
    <source>
        <dbReference type="EMBL" id="APG28459.1"/>
    </source>
</evidence>
<feature type="domain" description="Peptidase C39" evidence="1">
    <location>
        <begin position="53"/>
        <end position="183"/>
    </location>
</feature>
<dbReference type="Proteomes" id="UP000182517">
    <property type="component" value="Chromosome"/>
</dbReference>